<dbReference type="GO" id="GO:0006508">
    <property type="term" value="P:proteolysis"/>
    <property type="evidence" value="ECO:0007669"/>
    <property type="project" value="InterPro"/>
</dbReference>
<dbReference type="InterPro" id="IPR001967">
    <property type="entry name" value="Peptidase_S11_N"/>
</dbReference>
<dbReference type="GO" id="GO:0009002">
    <property type="term" value="F:serine-type D-Ala-D-Ala carboxypeptidase activity"/>
    <property type="evidence" value="ECO:0007669"/>
    <property type="project" value="InterPro"/>
</dbReference>
<dbReference type="InterPro" id="IPR006311">
    <property type="entry name" value="TAT_signal"/>
</dbReference>
<dbReference type="Gene3D" id="3.40.710.10">
    <property type="entry name" value="DD-peptidase/beta-lactamase superfamily"/>
    <property type="match status" value="1"/>
</dbReference>
<dbReference type="Pfam" id="PF00768">
    <property type="entry name" value="Peptidase_S11"/>
    <property type="match status" value="1"/>
</dbReference>
<reference evidence="3 4" key="1">
    <citation type="submission" date="2019-03" db="EMBL/GenBank/DDBJ databases">
        <title>Genomic Encyclopedia of Archaeal and Bacterial Type Strains, Phase II (KMG-II): from individual species to whole genera.</title>
        <authorList>
            <person name="Goeker M."/>
        </authorList>
    </citation>
    <scope>NUCLEOTIDE SEQUENCE [LARGE SCALE GENOMIC DNA]</scope>
    <source>
        <strain evidence="3 4">DSM 24323</strain>
    </source>
</reference>
<dbReference type="AlphaFoldDB" id="A0A4R7J8W9"/>
<keyword evidence="3" id="KW-0121">Carboxypeptidase</keyword>
<dbReference type="OrthoDB" id="5241551at2"/>
<dbReference type="InterPro" id="IPR012338">
    <property type="entry name" value="Beta-lactam/transpept-like"/>
</dbReference>
<keyword evidence="3" id="KW-0378">Hydrolase</keyword>
<dbReference type="EMBL" id="SOAW01000001">
    <property type="protein sequence ID" value="TDT33276.1"/>
    <property type="molecule type" value="Genomic_DNA"/>
</dbReference>
<dbReference type="RefSeq" id="WP_133753816.1">
    <property type="nucleotide sequence ID" value="NZ_SOAW01000001.1"/>
</dbReference>
<evidence type="ECO:0000313" key="4">
    <source>
        <dbReference type="Proteomes" id="UP000295371"/>
    </source>
</evidence>
<dbReference type="SUPFAM" id="SSF56601">
    <property type="entry name" value="beta-lactamase/transpeptidase-like"/>
    <property type="match status" value="1"/>
</dbReference>
<sequence>MSPTSSPRRSRSGPANSRRRLLIATVVLLVLAVLGGGGWYVGSAALAPLPAAAITTTAPQIEAPTDDAEVELPDYGAGAVAALGYDGATGLQDPDAALAPLVSFGSADAVPIGSIAKVVTALMIVDAEPLDGGDGEMITFTSEDVGYYEETIAAGGSNAPVSAGLELTEREALTLVLVPSANNYSKSLAIWAYGSYDEFLERSRTWLDEHGMPNTVMADSSGLSSETVSTPEDLLRLGQLLVADPDLSEIVALESATIDGVGTVDGTNALLGRDGIDGIKTGTTTQAGSCLLFSFDQEVDGQLVTMVGAIIGAPSHGVLNDDLLELIPSFNDEFSTVELTHSGQSVATARTVWGQDTELLSTEDLTVRAWGPVEVETEVVTPEIQTVEAGASLGEYVVSVNGQVDEVPLRSAATIDDPGMGWRLTNPEEIRGGS</sequence>
<keyword evidence="1" id="KW-0812">Transmembrane</keyword>
<feature type="domain" description="Peptidase S11 D-alanyl-D-alanine carboxypeptidase A N-terminal" evidence="2">
    <location>
        <begin position="109"/>
        <end position="296"/>
    </location>
</feature>
<proteinExistence type="predicted"/>
<evidence type="ECO:0000259" key="2">
    <source>
        <dbReference type="Pfam" id="PF00768"/>
    </source>
</evidence>
<keyword evidence="1" id="KW-1133">Transmembrane helix</keyword>
<name>A0A4R7J8W9_9ACTN</name>
<feature type="transmembrane region" description="Helical" evidence="1">
    <location>
        <begin position="21"/>
        <end position="41"/>
    </location>
</feature>
<evidence type="ECO:0000256" key="1">
    <source>
        <dbReference type="SAM" id="Phobius"/>
    </source>
</evidence>
<organism evidence="3 4">
    <name type="scientific">Naumannella halotolerans</name>
    <dbReference type="NCBI Taxonomy" id="993414"/>
    <lineage>
        <taxon>Bacteria</taxon>
        <taxon>Bacillati</taxon>
        <taxon>Actinomycetota</taxon>
        <taxon>Actinomycetes</taxon>
        <taxon>Propionibacteriales</taxon>
        <taxon>Propionibacteriaceae</taxon>
        <taxon>Naumannella</taxon>
    </lineage>
</organism>
<protein>
    <submittedName>
        <fullName evidence="3">D-alanyl-D-alanine carboxypeptidase (Penicillin-binding protein 5/6)</fullName>
    </submittedName>
</protein>
<keyword evidence="1" id="KW-0472">Membrane</keyword>
<evidence type="ECO:0000313" key="3">
    <source>
        <dbReference type="EMBL" id="TDT33276.1"/>
    </source>
</evidence>
<dbReference type="PROSITE" id="PS51318">
    <property type="entry name" value="TAT"/>
    <property type="match status" value="1"/>
</dbReference>
<accession>A0A4R7J8W9</accession>
<keyword evidence="3" id="KW-0645">Protease</keyword>
<dbReference type="Proteomes" id="UP000295371">
    <property type="component" value="Unassembled WGS sequence"/>
</dbReference>
<gene>
    <name evidence="3" type="ORF">CLV29_0881</name>
</gene>
<keyword evidence="4" id="KW-1185">Reference proteome</keyword>
<comment type="caution">
    <text evidence="3">The sequence shown here is derived from an EMBL/GenBank/DDBJ whole genome shotgun (WGS) entry which is preliminary data.</text>
</comment>